<protein>
    <submittedName>
        <fullName evidence="1">Helicase</fullName>
    </submittedName>
</protein>
<accession>A0A386K733</accession>
<sequence length="123" mass="14136">MIEKDVVQVLKAVSEFYPGRFHPDDLKGTVKAWHRVLSEYELEEIMDNLTTYAKGNKFPPTVSDLIKAQEISKDRYVPSSDETKLILNEQEKAEEEAKNDPEVKAAREESMKKLREILGVKRG</sequence>
<proteinExistence type="predicted"/>
<organism evidence="1 2">
    <name type="scientific">Bacillus phage Ray17</name>
    <dbReference type="NCBI Taxonomy" id="2315627"/>
    <lineage>
        <taxon>Viruses</taxon>
        <taxon>Duplodnaviria</taxon>
        <taxon>Heunggongvirae</taxon>
        <taxon>Uroviricota</taxon>
        <taxon>Caudoviricetes</taxon>
        <taxon>Trautnerviridae</taxon>
        <taxon>Polsinellivirinae</taxon>
        <taxon>Splendidredvirus</taxon>
        <taxon>Splendidredvirus ray17</taxon>
    </lineage>
</organism>
<keyword evidence="2" id="KW-1185">Reference proteome</keyword>
<dbReference type="InterPro" id="IPR036173">
    <property type="entry name" value="G39-like_N_sf"/>
</dbReference>
<gene>
    <name evidence="1" type="ORF">Ray17_24</name>
</gene>
<keyword evidence="1" id="KW-0547">Nucleotide-binding</keyword>
<dbReference type="SUPFAM" id="SSF89064">
    <property type="entry name" value="Replisome organizer (g39p helicase loader/inhibitor protein)"/>
    <property type="match status" value="1"/>
</dbReference>
<dbReference type="EMBL" id="MH752385">
    <property type="protein sequence ID" value="AYD80925.1"/>
    <property type="molecule type" value="Genomic_DNA"/>
</dbReference>
<keyword evidence="1" id="KW-0347">Helicase</keyword>
<keyword evidence="1" id="KW-0378">Hydrolase</keyword>
<evidence type="ECO:0000313" key="1">
    <source>
        <dbReference type="EMBL" id="AYD80925.1"/>
    </source>
</evidence>
<name>A0A386K733_9CAUD</name>
<dbReference type="Gene3D" id="1.10.8.200">
    <property type="entry name" value="Replisome organizer (g39p helicase loader/inhibitor protein)"/>
    <property type="match status" value="1"/>
</dbReference>
<dbReference type="GO" id="GO:0004386">
    <property type="term" value="F:helicase activity"/>
    <property type="evidence" value="ECO:0007669"/>
    <property type="project" value="UniProtKB-KW"/>
</dbReference>
<dbReference type="Proteomes" id="UP000281415">
    <property type="component" value="Segment"/>
</dbReference>
<reference evidence="2" key="1">
    <citation type="submission" date="2018-08" db="EMBL/GenBank/DDBJ databases">
        <authorList>
            <person name="Showalter R."/>
            <person name="Adat I."/>
            <person name="Raab R."/>
            <person name="Temple L."/>
        </authorList>
    </citation>
    <scope>NUCLEOTIDE SEQUENCE [LARGE SCALE GENOMIC DNA]</scope>
</reference>
<keyword evidence="1" id="KW-0067">ATP-binding</keyword>
<evidence type="ECO:0000313" key="2">
    <source>
        <dbReference type="Proteomes" id="UP000281415"/>
    </source>
</evidence>